<dbReference type="InterPro" id="IPR036394">
    <property type="entry name" value="Ribosomal_uL22_sf"/>
</dbReference>
<dbReference type="GO" id="GO:0006412">
    <property type="term" value="P:translation"/>
    <property type="evidence" value="ECO:0007669"/>
    <property type="project" value="UniProtKB-UniRule"/>
</dbReference>
<reference evidence="11" key="1">
    <citation type="journal article" date="2020" name="mSystems">
        <title>Genome- and Community-Level Interaction Insights into Carbon Utilization and Element Cycling Functions of Hydrothermarchaeota in Hydrothermal Sediment.</title>
        <authorList>
            <person name="Zhou Z."/>
            <person name="Liu Y."/>
            <person name="Xu W."/>
            <person name="Pan J."/>
            <person name="Luo Z.H."/>
            <person name="Li M."/>
        </authorList>
    </citation>
    <scope>NUCLEOTIDE SEQUENCE [LARGE SCALE GENOMIC DNA]</scope>
    <source>
        <strain evidence="11">SpSt-210</strain>
    </source>
</reference>
<dbReference type="EMBL" id="DSIY01000161">
    <property type="protein sequence ID" value="HEG91098.1"/>
    <property type="molecule type" value="Genomic_DNA"/>
</dbReference>
<evidence type="ECO:0000256" key="10">
    <source>
        <dbReference type="RuleBase" id="RU004008"/>
    </source>
</evidence>
<dbReference type="PROSITE" id="PS00464">
    <property type="entry name" value="RIBOSOMAL_L22"/>
    <property type="match status" value="1"/>
</dbReference>
<dbReference type="PANTHER" id="PTHR13501:SF8">
    <property type="entry name" value="LARGE RIBOSOMAL SUBUNIT PROTEIN UL22M"/>
    <property type="match status" value="1"/>
</dbReference>
<evidence type="ECO:0000256" key="4">
    <source>
        <dbReference type="ARBA" id="ARBA00022980"/>
    </source>
</evidence>
<evidence type="ECO:0000256" key="9">
    <source>
        <dbReference type="RuleBase" id="RU004006"/>
    </source>
</evidence>
<comment type="similarity">
    <text evidence="1 7 8">Belongs to the universal ribosomal protein uL22 family.</text>
</comment>
<keyword evidence="4 7" id="KW-0689">Ribosomal protein</keyword>
<dbReference type="CDD" id="cd00336">
    <property type="entry name" value="Ribosomal_L22"/>
    <property type="match status" value="1"/>
</dbReference>
<organism evidence="11">
    <name type="scientific">Thermorudis peleae</name>
    <dbReference type="NCBI Taxonomy" id="1382356"/>
    <lineage>
        <taxon>Bacteria</taxon>
        <taxon>Pseudomonadati</taxon>
        <taxon>Thermomicrobiota</taxon>
        <taxon>Thermomicrobia</taxon>
        <taxon>Thermomicrobia incertae sedis</taxon>
        <taxon>Thermorudis</taxon>
    </lineage>
</organism>
<evidence type="ECO:0000313" key="11">
    <source>
        <dbReference type="EMBL" id="HEG91098.1"/>
    </source>
</evidence>
<dbReference type="GO" id="GO:0022625">
    <property type="term" value="C:cytosolic large ribosomal subunit"/>
    <property type="evidence" value="ECO:0007669"/>
    <property type="project" value="TreeGrafter"/>
</dbReference>
<comment type="function">
    <text evidence="7">The globular domain of the protein is located near the polypeptide exit tunnel on the outside of the subunit, while an extended beta-hairpin is found that lines the wall of the exit tunnel in the center of the 70S ribosome.</text>
</comment>
<evidence type="ECO:0000256" key="5">
    <source>
        <dbReference type="ARBA" id="ARBA00023274"/>
    </source>
</evidence>
<protein>
    <recommendedName>
        <fullName evidence="6 7">Large ribosomal subunit protein uL22</fullName>
    </recommendedName>
</protein>
<evidence type="ECO:0000256" key="1">
    <source>
        <dbReference type="ARBA" id="ARBA00009451"/>
    </source>
</evidence>
<dbReference type="GO" id="GO:0019843">
    <property type="term" value="F:rRNA binding"/>
    <property type="evidence" value="ECO:0007669"/>
    <property type="project" value="UniProtKB-UniRule"/>
</dbReference>
<dbReference type="InterPro" id="IPR001063">
    <property type="entry name" value="Ribosomal_uL22"/>
</dbReference>
<name>A0A831THD5_9BACT</name>
<evidence type="ECO:0000256" key="2">
    <source>
        <dbReference type="ARBA" id="ARBA00022730"/>
    </source>
</evidence>
<proteinExistence type="inferred from homology"/>
<dbReference type="InterPro" id="IPR047867">
    <property type="entry name" value="Ribosomal_uL22_bac/org-type"/>
</dbReference>
<sequence>MEVTAQVREIRVSPRKARLVIDAVRGKPLTEAMAILRFLPQKSAPVVLKLLKSAAANAEHNYDLDPSQMYIKRIYADDGPRYKRWQARARGRVGRKWHRTTHITVVLDEMQKGA</sequence>
<evidence type="ECO:0000256" key="8">
    <source>
        <dbReference type="RuleBase" id="RU004005"/>
    </source>
</evidence>
<evidence type="ECO:0000256" key="7">
    <source>
        <dbReference type="HAMAP-Rule" id="MF_01331"/>
    </source>
</evidence>
<dbReference type="PANTHER" id="PTHR13501">
    <property type="entry name" value="CHLOROPLAST 50S RIBOSOMAL PROTEIN L22-RELATED"/>
    <property type="match status" value="1"/>
</dbReference>
<dbReference type="InterPro" id="IPR005727">
    <property type="entry name" value="Ribosomal_uL22_bac/chlpt-type"/>
</dbReference>
<dbReference type="SUPFAM" id="SSF54843">
    <property type="entry name" value="Ribosomal protein L22"/>
    <property type="match status" value="1"/>
</dbReference>
<keyword evidence="2 7" id="KW-0699">rRNA-binding</keyword>
<dbReference type="HAMAP" id="MF_01331_B">
    <property type="entry name" value="Ribosomal_uL22_B"/>
    <property type="match status" value="1"/>
</dbReference>
<keyword evidence="3 7" id="KW-0694">RNA-binding</keyword>
<dbReference type="NCBIfam" id="TIGR01044">
    <property type="entry name" value="rplV_bact"/>
    <property type="match status" value="1"/>
</dbReference>
<dbReference type="AlphaFoldDB" id="A0A831THD5"/>
<dbReference type="GO" id="GO:0003735">
    <property type="term" value="F:structural constituent of ribosome"/>
    <property type="evidence" value="ECO:0007669"/>
    <property type="project" value="InterPro"/>
</dbReference>
<evidence type="ECO:0000256" key="6">
    <source>
        <dbReference type="ARBA" id="ARBA00035207"/>
    </source>
</evidence>
<evidence type="ECO:0000256" key="3">
    <source>
        <dbReference type="ARBA" id="ARBA00022884"/>
    </source>
</evidence>
<keyword evidence="5 7" id="KW-0687">Ribonucleoprotein</keyword>
<comment type="subunit">
    <text evidence="7 9">Part of the 50S ribosomal subunit.</text>
</comment>
<dbReference type="Gene3D" id="3.90.470.10">
    <property type="entry name" value="Ribosomal protein L22/L17"/>
    <property type="match status" value="1"/>
</dbReference>
<comment type="caution">
    <text evidence="11">The sequence shown here is derived from an EMBL/GenBank/DDBJ whole genome shotgun (WGS) entry which is preliminary data.</text>
</comment>
<dbReference type="InterPro" id="IPR018260">
    <property type="entry name" value="Ribosomal_uL22_CS"/>
</dbReference>
<accession>A0A831THD5</accession>
<comment type="function">
    <text evidence="7 10">This protein binds specifically to 23S rRNA; its binding is stimulated by other ribosomal proteins, e.g., L4, L17, and L20. It is important during the early stages of 50S assembly. It makes multiple contacts with different domains of the 23S rRNA in the assembled 50S subunit and ribosome.</text>
</comment>
<dbReference type="Pfam" id="PF00237">
    <property type="entry name" value="Ribosomal_L22"/>
    <property type="match status" value="1"/>
</dbReference>
<gene>
    <name evidence="7" type="primary">rplV</name>
    <name evidence="11" type="ORF">ENP34_06615</name>
</gene>